<keyword evidence="10" id="KW-0443">Lipid metabolism</keyword>
<dbReference type="PANTHER" id="PTHR45906:SF2">
    <property type="entry name" value="ALPHA-N-ACETYLGALACTOSAMINIDE ALPHA-2,6-SIALYLTRANSFERASE 3"/>
    <property type="match status" value="1"/>
</dbReference>
<evidence type="ECO:0000256" key="2">
    <source>
        <dbReference type="ARBA" id="ARBA00006003"/>
    </source>
</evidence>
<keyword evidence="11" id="KW-0472">Membrane</keyword>
<keyword evidence="3" id="KW-0328">Glycosyltransferase</keyword>
<evidence type="ECO:0000256" key="10">
    <source>
        <dbReference type="ARBA" id="ARBA00023098"/>
    </source>
</evidence>
<dbReference type="GO" id="GO:0001665">
    <property type="term" value="F:alpha-N-acetylgalactosaminide alpha-2,6-sialyltransferase activity"/>
    <property type="evidence" value="ECO:0007669"/>
    <property type="project" value="TreeGrafter"/>
</dbReference>
<gene>
    <name evidence="15" type="ORF">KUDE01_026934</name>
</gene>
<evidence type="ECO:0000256" key="6">
    <source>
        <dbReference type="ARBA" id="ARBA00022968"/>
    </source>
</evidence>
<evidence type="ECO:0000256" key="7">
    <source>
        <dbReference type="ARBA" id="ARBA00022981"/>
    </source>
</evidence>
<evidence type="ECO:0000256" key="1">
    <source>
        <dbReference type="ARBA" id="ARBA00004323"/>
    </source>
</evidence>
<evidence type="ECO:0000313" key="16">
    <source>
        <dbReference type="Proteomes" id="UP001228049"/>
    </source>
</evidence>
<dbReference type="Gene3D" id="3.90.1480.20">
    <property type="entry name" value="Glycosyl transferase family 29"/>
    <property type="match status" value="1"/>
</dbReference>
<keyword evidence="12" id="KW-1015">Disulfide bond</keyword>
<comment type="similarity">
    <text evidence="2">Belongs to the glycosyltransferase 29 family.</text>
</comment>
<keyword evidence="9" id="KW-0333">Golgi apparatus</keyword>
<accession>A0AAD9EVP1</accession>
<keyword evidence="8" id="KW-1133">Transmembrane helix</keyword>
<dbReference type="GO" id="GO:0009311">
    <property type="term" value="P:oligosaccharide metabolic process"/>
    <property type="evidence" value="ECO:0007669"/>
    <property type="project" value="TreeGrafter"/>
</dbReference>
<dbReference type="GO" id="GO:0000139">
    <property type="term" value="C:Golgi membrane"/>
    <property type="evidence" value="ECO:0007669"/>
    <property type="project" value="UniProtKB-SubCell"/>
</dbReference>
<dbReference type="InterPro" id="IPR038578">
    <property type="entry name" value="GT29-like_sf"/>
</dbReference>
<reference evidence="15" key="1">
    <citation type="submission" date="2023-04" db="EMBL/GenBank/DDBJ databases">
        <title>Chromosome-level genome of Chaenocephalus aceratus.</title>
        <authorList>
            <person name="Park H."/>
        </authorList>
    </citation>
    <scope>NUCLEOTIDE SEQUENCE</scope>
    <source>
        <strain evidence="15">DE</strain>
        <tissue evidence="15">Muscle</tissue>
    </source>
</reference>
<evidence type="ECO:0000256" key="5">
    <source>
        <dbReference type="ARBA" id="ARBA00022692"/>
    </source>
</evidence>
<dbReference type="EMBL" id="JASDAP010000026">
    <property type="protein sequence ID" value="KAK1878811.1"/>
    <property type="molecule type" value="Genomic_DNA"/>
</dbReference>
<evidence type="ECO:0000256" key="9">
    <source>
        <dbReference type="ARBA" id="ARBA00023034"/>
    </source>
</evidence>
<evidence type="ECO:0000256" key="3">
    <source>
        <dbReference type="ARBA" id="ARBA00022676"/>
    </source>
</evidence>
<evidence type="ECO:0000256" key="14">
    <source>
        <dbReference type="ARBA" id="ARBA00043744"/>
    </source>
</evidence>
<dbReference type="InterPro" id="IPR001675">
    <property type="entry name" value="Glyco_trans_29"/>
</dbReference>
<evidence type="ECO:0000256" key="8">
    <source>
        <dbReference type="ARBA" id="ARBA00022989"/>
    </source>
</evidence>
<organism evidence="15 16">
    <name type="scientific">Dissostichus eleginoides</name>
    <name type="common">Patagonian toothfish</name>
    <name type="synonym">Dissostichus amissus</name>
    <dbReference type="NCBI Taxonomy" id="100907"/>
    <lineage>
        <taxon>Eukaryota</taxon>
        <taxon>Metazoa</taxon>
        <taxon>Chordata</taxon>
        <taxon>Craniata</taxon>
        <taxon>Vertebrata</taxon>
        <taxon>Euteleostomi</taxon>
        <taxon>Actinopterygii</taxon>
        <taxon>Neopterygii</taxon>
        <taxon>Teleostei</taxon>
        <taxon>Neoteleostei</taxon>
        <taxon>Acanthomorphata</taxon>
        <taxon>Eupercaria</taxon>
        <taxon>Perciformes</taxon>
        <taxon>Notothenioidei</taxon>
        <taxon>Nototheniidae</taxon>
        <taxon>Dissostichus</taxon>
    </lineage>
</organism>
<sequence>MNIIMKEVSLCVCRIQSGSYLSTGWFTLILAMDMCKEIHIYGMINDTYCNRPLRYNEKKFSFGSGSKAQMMLDGGLQKGSLSLLRGGQPGRVCEYQLHESAPYGGHRFITEKSVIGKWAKTHSIKFFNPPWTLS</sequence>
<evidence type="ECO:0000256" key="13">
    <source>
        <dbReference type="ARBA" id="ARBA00023180"/>
    </source>
</evidence>
<evidence type="ECO:0000256" key="12">
    <source>
        <dbReference type="ARBA" id="ARBA00023157"/>
    </source>
</evidence>
<keyword evidence="16" id="KW-1185">Reference proteome</keyword>
<comment type="caution">
    <text evidence="15">The sequence shown here is derived from an EMBL/GenBank/DDBJ whole genome shotgun (WGS) entry which is preliminary data.</text>
</comment>
<dbReference type="GO" id="GO:0001574">
    <property type="term" value="P:ganglioside biosynthetic process"/>
    <property type="evidence" value="ECO:0007669"/>
    <property type="project" value="TreeGrafter"/>
</dbReference>
<keyword evidence="13" id="KW-0325">Glycoprotein</keyword>
<comment type="subcellular location">
    <subcellularLocation>
        <location evidence="1">Golgi apparatus membrane</location>
        <topology evidence="1">Single-pass type II membrane protein</topology>
    </subcellularLocation>
</comment>
<dbReference type="AlphaFoldDB" id="A0AAD9EVP1"/>
<evidence type="ECO:0000256" key="11">
    <source>
        <dbReference type="ARBA" id="ARBA00023136"/>
    </source>
</evidence>
<keyword evidence="4" id="KW-0808">Transferase</keyword>
<dbReference type="Pfam" id="PF00777">
    <property type="entry name" value="Glyco_transf_29"/>
    <property type="match status" value="1"/>
</dbReference>
<dbReference type="Proteomes" id="UP001228049">
    <property type="component" value="Unassembled WGS sequence"/>
</dbReference>
<evidence type="ECO:0000256" key="4">
    <source>
        <dbReference type="ARBA" id="ARBA00022679"/>
    </source>
</evidence>
<evidence type="ECO:0000313" key="15">
    <source>
        <dbReference type="EMBL" id="KAK1878811.1"/>
    </source>
</evidence>
<protein>
    <submittedName>
        <fullName evidence="15">Alpha-N-acetylgalactosaminide alpha-26-sialyltransferase 3</fullName>
    </submittedName>
</protein>
<keyword evidence="5" id="KW-0812">Transmembrane</keyword>
<proteinExistence type="inferred from homology"/>
<comment type="catalytic activity">
    <reaction evidence="14">
        <text>a ganglioside GM1b (d18:1(4E)) + CMP-N-acetyl-beta-neuraminate = a ganglioside GD1alpha (d18:1(4E)) + CMP + H(+)</text>
        <dbReference type="Rhea" id="RHEA:41968"/>
        <dbReference type="ChEBI" id="CHEBI:15378"/>
        <dbReference type="ChEBI" id="CHEBI:57812"/>
        <dbReference type="ChEBI" id="CHEBI:60377"/>
        <dbReference type="ChEBI" id="CHEBI:78568"/>
        <dbReference type="ChEBI" id="CHEBI:78569"/>
    </reaction>
    <physiologicalReaction direction="left-to-right" evidence="14">
        <dbReference type="Rhea" id="RHEA:41969"/>
    </physiologicalReaction>
</comment>
<keyword evidence="7" id="KW-0730">Sialic acid</keyword>
<dbReference type="PANTHER" id="PTHR45906">
    <property type="entry name" value="ALPHA-N-ACETYL-NEURAMINYL-2,3-BETA-GALACTOSYL-1, 3-N-ACETYL-GALACTOSAMINIDE ALPHA-2,6-SIALYLTRANSFERASE-LIKE"/>
    <property type="match status" value="1"/>
</dbReference>
<name>A0AAD9EVP1_DISEL</name>
<keyword evidence="6" id="KW-0735">Signal-anchor</keyword>